<dbReference type="EMBL" id="CP003060">
    <property type="protein sequence ID" value="AEP30695.1"/>
    <property type="molecule type" value="Genomic_DNA"/>
</dbReference>
<protein>
    <submittedName>
        <fullName evidence="2">Uncharacterized protein</fullName>
    </submittedName>
</protein>
<gene>
    <name evidence="2" type="ordered locus">GNIT_2598</name>
</gene>
<accession>G4QI81</accession>
<name>G4QI81_GLANF</name>
<evidence type="ECO:0000256" key="1">
    <source>
        <dbReference type="SAM" id="MobiDB-lite"/>
    </source>
</evidence>
<dbReference type="STRING" id="1085623.GNIT_2598"/>
<dbReference type="KEGG" id="gni:GNIT_2598"/>
<evidence type="ECO:0000313" key="3">
    <source>
        <dbReference type="Proteomes" id="UP000009282"/>
    </source>
</evidence>
<proteinExistence type="predicted"/>
<dbReference type="HOGENOM" id="CLU_3118316_0_0_6"/>
<dbReference type="Proteomes" id="UP000009282">
    <property type="component" value="Chromosome"/>
</dbReference>
<sequence>MVDMSAWAQASGPIKGKNGPDHDPDRRPILLSAKVSVKQKAYAVSAKTDE</sequence>
<evidence type="ECO:0000313" key="2">
    <source>
        <dbReference type="EMBL" id="AEP30695.1"/>
    </source>
</evidence>
<keyword evidence="3" id="KW-1185">Reference proteome</keyword>
<dbReference type="AlphaFoldDB" id="G4QI81"/>
<feature type="region of interest" description="Disordered" evidence="1">
    <location>
        <begin position="1"/>
        <end position="27"/>
    </location>
</feature>
<feature type="compositionally biased region" description="Basic and acidic residues" evidence="1">
    <location>
        <begin position="18"/>
        <end position="27"/>
    </location>
</feature>
<organism evidence="2 3">
    <name type="scientific">Glaciecola nitratireducens (strain JCM 12485 / KCTC 12276 / FR1064)</name>
    <dbReference type="NCBI Taxonomy" id="1085623"/>
    <lineage>
        <taxon>Bacteria</taxon>
        <taxon>Pseudomonadati</taxon>
        <taxon>Pseudomonadota</taxon>
        <taxon>Gammaproteobacteria</taxon>
        <taxon>Alteromonadales</taxon>
        <taxon>Alteromonadaceae</taxon>
        <taxon>Brumicola</taxon>
    </lineage>
</organism>
<reference evidence="2 3" key="1">
    <citation type="journal article" date="2011" name="J. Bacteriol.">
        <title>Complete genome sequence of seawater bacterium Glaciecola nitratireducens FR1064T.</title>
        <authorList>
            <person name="Bian F."/>
            <person name="Qin Q.L."/>
            <person name="Xie B.B."/>
            <person name="Shu Y.L."/>
            <person name="Zhang X.Y."/>
            <person name="Yu Y."/>
            <person name="Chen B."/>
            <person name="Chen X.L."/>
            <person name="Zhou B.C."/>
            <person name="Zhang Y.Z."/>
        </authorList>
    </citation>
    <scope>NUCLEOTIDE SEQUENCE [LARGE SCALE GENOMIC DNA]</scope>
    <source>
        <strain evidence="3">JCM 12485 / KCTC 12276 / FR1064</strain>
    </source>
</reference>